<evidence type="ECO:0000256" key="2">
    <source>
        <dbReference type="SAM" id="SignalP"/>
    </source>
</evidence>
<accession>A0A4V0NHW0</accession>
<feature type="compositionally biased region" description="Basic and acidic residues" evidence="1">
    <location>
        <begin position="58"/>
        <end position="67"/>
    </location>
</feature>
<evidence type="ECO:0008006" key="5">
    <source>
        <dbReference type="Google" id="ProtNLM"/>
    </source>
</evidence>
<dbReference type="InterPro" id="IPR016197">
    <property type="entry name" value="Chromo-like_dom_sf"/>
</dbReference>
<keyword evidence="2" id="KW-0732">Signal</keyword>
<reference evidence="3 4" key="1">
    <citation type="submission" date="2015-09" db="EMBL/GenBank/DDBJ databases">
        <title>Sorangium comparison.</title>
        <authorList>
            <person name="Zaburannyi N."/>
            <person name="Bunk B."/>
            <person name="Overmann J."/>
            <person name="Mueller R."/>
        </authorList>
    </citation>
    <scope>NUCLEOTIDE SEQUENCE [LARGE SCALE GENOMIC DNA]</scope>
    <source>
        <strain evidence="3 4">So ce836</strain>
    </source>
</reference>
<feature type="signal peptide" evidence="2">
    <location>
        <begin position="1"/>
        <end position="23"/>
    </location>
</feature>
<dbReference type="RefSeq" id="WP_237244780.1">
    <property type="nucleotide sequence ID" value="NZ_CP012672.1"/>
</dbReference>
<evidence type="ECO:0000256" key="1">
    <source>
        <dbReference type="SAM" id="MobiDB-lite"/>
    </source>
</evidence>
<gene>
    <name evidence="3" type="ORF">SOCE836_102800</name>
</gene>
<feature type="compositionally biased region" description="Low complexity" evidence="1">
    <location>
        <begin position="130"/>
        <end position="140"/>
    </location>
</feature>
<feature type="region of interest" description="Disordered" evidence="1">
    <location>
        <begin position="58"/>
        <end position="77"/>
    </location>
</feature>
<dbReference type="PROSITE" id="PS51257">
    <property type="entry name" value="PROKAR_LIPOPROTEIN"/>
    <property type="match status" value="1"/>
</dbReference>
<dbReference type="Proteomes" id="UP000295497">
    <property type="component" value="Chromosome"/>
</dbReference>
<protein>
    <recommendedName>
        <fullName evidence="5">Tudor domain-containing protein</fullName>
    </recommendedName>
</protein>
<name>A0A4V0NHW0_SORCE</name>
<feature type="region of interest" description="Disordered" evidence="1">
    <location>
        <begin position="124"/>
        <end position="169"/>
    </location>
</feature>
<dbReference type="Gene3D" id="2.30.30.140">
    <property type="match status" value="1"/>
</dbReference>
<dbReference type="EMBL" id="CP012672">
    <property type="protein sequence ID" value="AUX38042.1"/>
    <property type="molecule type" value="Genomic_DNA"/>
</dbReference>
<evidence type="ECO:0000313" key="4">
    <source>
        <dbReference type="Proteomes" id="UP000295497"/>
    </source>
</evidence>
<feature type="chain" id="PRO_5020426999" description="Tudor domain-containing protein" evidence="2">
    <location>
        <begin position="24"/>
        <end position="169"/>
    </location>
</feature>
<dbReference type="AlphaFoldDB" id="A0A4V0NHW0"/>
<proteinExistence type="predicted"/>
<dbReference type="SUPFAM" id="SSF54160">
    <property type="entry name" value="Chromo domain-like"/>
    <property type="match status" value="1"/>
</dbReference>
<evidence type="ECO:0000313" key="3">
    <source>
        <dbReference type="EMBL" id="AUX38042.1"/>
    </source>
</evidence>
<sequence length="169" mass="18234">MRVRAIAALRALVILATLPAALAACGKKAPLGSPCRADDDCASGLACHREQCLHEGSARRLRDEEQRASGGAGARKVGDRVEVEWKGSYKPAIITGVVAPGSYRVHFEGYDAQWDEVVTEVRIKGGARPGPGSRRATPPASSSFAERRNEDVGARAARRQDREWRREGS</sequence>
<feature type="compositionally biased region" description="Basic and acidic residues" evidence="1">
    <location>
        <begin position="145"/>
        <end position="169"/>
    </location>
</feature>
<organism evidence="3 4">
    <name type="scientific">Sorangium cellulosum</name>
    <name type="common">Polyangium cellulosum</name>
    <dbReference type="NCBI Taxonomy" id="56"/>
    <lineage>
        <taxon>Bacteria</taxon>
        <taxon>Pseudomonadati</taxon>
        <taxon>Myxococcota</taxon>
        <taxon>Polyangia</taxon>
        <taxon>Polyangiales</taxon>
        <taxon>Polyangiaceae</taxon>
        <taxon>Sorangium</taxon>
    </lineage>
</organism>